<reference evidence="2 3" key="1">
    <citation type="submission" date="2017-05" db="EMBL/GenBank/DDBJ databases">
        <title>Genome sequence for an aflatoxigenic pathogen of Argentinian peanut, Aspergillus arachidicola.</title>
        <authorList>
            <person name="Moore G."/>
            <person name="Beltz S.B."/>
            <person name="Mack B.M."/>
        </authorList>
    </citation>
    <scope>NUCLEOTIDE SEQUENCE [LARGE SCALE GENOMIC DNA]</scope>
    <source>
        <strain evidence="2 3">CBS 117610</strain>
    </source>
</reference>
<proteinExistence type="predicted"/>
<evidence type="ECO:0000313" key="3">
    <source>
        <dbReference type="Proteomes" id="UP000231358"/>
    </source>
</evidence>
<dbReference type="STRING" id="656916.A0A2G7FL90"/>
<dbReference type="Pfam" id="PF16363">
    <property type="entry name" value="GDP_Man_Dehyd"/>
    <property type="match status" value="1"/>
</dbReference>
<dbReference type="InterPro" id="IPR016040">
    <property type="entry name" value="NAD(P)-bd_dom"/>
</dbReference>
<keyword evidence="3" id="KW-1185">Reference proteome</keyword>
<feature type="domain" description="NAD(P)-binding" evidence="1">
    <location>
        <begin position="36"/>
        <end position="321"/>
    </location>
</feature>
<gene>
    <name evidence="2" type="ORF">AARAC_011438</name>
</gene>
<dbReference type="InterPro" id="IPR036291">
    <property type="entry name" value="NAD(P)-bd_dom_sf"/>
</dbReference>
<dbReference type="AlphaFoldDB" id="A0A2G7FL90"/>
<dbReference type="EMBL" id="NEXV01000581">
    <property type="protein sequence ID" value="PIG81055.1"/>
    <property type="molecule type" value="Genomic_DNA"/>
</dbReference>
<accession>A0A2G7FL90</accession>
<dbReference type="PANTHER" id="PTHR43000">
    <property type="entry name" value="DTDP-D-GLUCOSE 4,6-DEHYDRATASE-RELATED"/>
    <property type="match status" value="1"/>
</dbReference>
<dbReference type="SUPFAM" id="SSF51735">
    <property type="entry name" value="NAD(P)-binding Rossmann-fold domains"/>
    <property type="match status" value="1"/>
</dbReference>
<evidence type="ECO:0000313" key="2">
    <source>
        <dbReference type="EMBL" id="PIG81055.1"/>
    </source>
</evidence>
<comment type="caution">
    <text evidence="2">The sequence shown here is derived from an EMBL/GenBank/DDBJ whole genome shotgun (WGS) entry which is preliminary data.</text>
</comment>
<dbReference type="Gene3D" id="3.90.25.10">
    <property type="entry name" value="UDP-galactose 4-epimerase, domain 1"/>
    <property type="match status" value="1"/>
</dbReference>
<dbReference type="Proteomes" id="UP000231358">
    <property type="component" value="Unassembled WGS sequence"/>
</dbReference>
<protein>
    <submittedName>
        <fullName evidence="2">NAD dependent epimerase/dehydratase</fullName>
    </submittedName>
</protein>
<dbReference type="Gene3D" id="3.40.50.720">
    <property type="entry name" value="NAD(P)-binding Rossmann-like Domain"/>
    <property type="match status" value="1"/>
</dbReference>
<evidence type="ECO:0000259" key="1">
    <source>
        <dbReference type="Pfam" id="PF16363"/>
    </source>
</evidence>
<sequence>MNADSDTLTDGMIRSEHTQLNGVPGLKRILTYGDRYAVACFDNLDYCTLVNNFKSVAQFANLHFIKGDVCAPKDVENALRNYRIDYIVYFAARSHVDILLHDPLSFTQTTIIGTQVLLEVSRKLGSIRRFIHVSTDEVYGENGAQNPTAFTEEQSLHPINPYLASKAATEMIIQAYRKSFHMPLIIVRCNNMFGPHQYPEKLIPRFITLLNQRRRMPIHGVGRTSRAFLWAGDAAEALDVIFHKGTDGETYNISSNDHLQVRQVAGKIFRCFYPDGTYDSDNWIGFVVDRPFNDGMYWTDDSKLRALGWKQQTNFDEALRATVDWYCRDSEGFWPNQEGLGSTVVVDGDVIAEDDQI</sequence>
<name>A0A2G7FL90_9EURO</name>
<organism evidence="2 3">
    <name type="scientific">Aspergillus arachidicola</name>
    <dbReference type="NCBI Taxonomy" id="656916"/>
    <lineage>
        <taxon>Eukaryota</taxon>
        <taxon>Fungi</taxon>
        <taxon>Dikarya</taxon>
        <taxon>Ascomycota</taxon>
        <taxon>Pezizomycotina</taxon>
        <taxon>Eurotiomycetes</taxon>
        <taxon>Eurotiomycetidae</taxon>
        <taxon>Eurotiales</taxon>
        <taxon>Aspergillaceae</taxon>
        <taxon>Aspergillus</taxon>
        <taxon>Aspergillus subgen. Circumdati</taxon>
    </lineage>
</organism>